<dbReference type="STRING" id="1443111.Z949_1400"/>
<dbReference type="InterPro" id="IPR046705">
    <property type="entry name" value="DUF6778"/>
</dbReference>
<evidence type="ECO:0008006" key="4">
    <source>
        <dbReference type="Google" id="ProtNLM"/>
    </source>
</evidence>
<dbReference type="PROSITE" id="PS51257">
    <property type="entry name" value="PROKAR_LIPOPROTEIN"/>
    <property type="match status" value="1"/>
</dbReference>
<accession>A0A420DIG4</accession>
<keyword evidence="1" id="KW-0732">Signal</keyword>
<keyword evidence="3" id="KW-1185">Reference proteome</keyword>
<feature type="chain" id="PRO_5019277709" description="Lipoprotein" evidence="1">
    <location>
        <begin position="21"/>
        <end position="232"/>
    </location>
</feature>
<comment type="caution">
    <text evidence="2">The sequence shown here is derived from an EMBL/GenBank/DDBJ whole genome shotgun (WGS) entry which is preliminary data.</text>
</comment>
<gene>
    <name evidence="2" type="ORF">C8N30_3107</name>
</gene>
<reference evidence="2 3" key="1">
    <citation type="submission" date="2018-09" db="EMBL/GenBank/DDBJ databases">
        <title>Genomic Encyclopedia of Archaeal and Bacterial Type Strains, Phase II (KMG-II): from individual species to whole genera.</title>
        <authorList>
            <person name="Goeker M."/>
        </authorList>
    </citation>
    <scope>NUCLEOTIDE SEQUENCE [LARGE SCALE GENOMIC DNA]</scope>
    <source>
        <strain evidence="2 3">DSM 11458</strain>
    </source>
</reference>
<dbReference type="Pfam" id="PF20569">
    <property type="entry name" value="DUF6778"/>
    <property type="match status" value="1"/>
</dbReference>
<proteinExistence type="predicted"/>
<protein>
    <recommendedName>
        <fullName evidence="4">Lipoprotein</fullName>
    </recommendedName>
</protein>
<sequence>MNLLKMACALTLGVSLTACGSSEVVTRAAPLSSTTANIDYSVKNFQPTPELLTAEAMQAAIVQQINVSQINVNVPTSLKVSEANRYYPSGDIVWREDPIGDRHAQVGKILKDAMLQGTASFQGSVPIILDIQLVRFHALSEKARYTVGGVHHVVFDMILRDAKTGAVLSPPRRIETDLAAFGGQQAKTAEANGQTQKRRLTNHLAEVIRQQMVKPAGYENASLGFFQLVNRI</sequence>
<evidence type="ECO:0000313" key="3">
    <source>
        <dbReference type="Proteomes" id="UP000284407"/>
    </source>
</evidence>
<dbReference type="RefSeq" id="WP_025061961.1">
    <property type="nucleotide sequence ID" value="NZ_RAQK01000002.1"/>
</dbReference>
<evidence type="ECO:0000313" key="2">
    <source>
        <dbReference type="EMBL" id="RKE94002.1"/>
    </source>
</evidence>
<name>A0A420DIG4_9RHOB</name>
<organism evidence="2 3">
    <name type="scientific">Sulfitobacter guttiformis</name>
    <dbReference type="NCBI Taxonomy" id="74349"/>
    <lineage>
        <taxon>Bacteria</taxon>
        <taxon>Pseudomonadati</taxon>
        <taxon>Pseudomonadota</taxon>
        <taxon>Alphaproteobacteria</taxon>
        <taxon>Rhodobacterales</taxon>
        <taxon>Roseobacteraceae</taxon>
        <taxon>Sulfitobacter</taxon>
    </lineage>
</organism>
<dbReference type="EMBL" id="RAQK01000002">
    <property type="protein sequence ID" value="RKE94002.1"/>
    <property type="molecule type" value="Genomic_DNA"/>
</dbReference>
<dbReference type="Proteomes" id="UP000284407">
    <property type="component" value="Unassembled WGS sequence"/>
</dbReference>
<dbReference type="OrthoDB" id="7836640at2"/>
<dbReference type="AlphaFoldDB" id="A0A420DIG4"/>
<evidence type="ECO:0000256" key="1">
    <source>
        <dbReference type="SAM" id="SignalP"/>
    </source>
</evidence>
<feature type="signal peptide" evidence="1">
    <location>
        <begin position="1"/>
        <end position="20"/>
    </location>
</feature>